<sequence>MDSEGDSKSKRPIRDKWTQVWSRSKPGKCYYFNVETKESSWTRPDGFVEAQGTTAPAPKETNAQRKRKQSDEALPSAKKSEIGRPLDQAKRRKSLKDELVRQQESSKSSQTNVAQRDVLADKNGGSGTGKDQVCDLKNIAGACEGQRRSDRLDAIETKRTNVVENNSGTAHSKTDAGGLEITSTVVDEVRKRKNRGRRKNKCKATVSRDDKQSATFTVSSSVKTHNATGIVFNKSTTLNNLPSVTKNENRNVPESVKNKLVNGHTPVSVSQRLTGAAKNKAHERLNELQNSLKRSHDTKKQPDIPKKDLYLTESPKILKGGVDLRPHSDTAAGSPAEKRLANFQSKLKCEQKNLLSIPATNEDCNVDAMEIEYMESEVLLDIGEYRLKEFAVEFTEQPTFMEVDVDYSLDAPNTQSLSYIVLDTNILLSHLKFVEGLRDSIIPGKGLVHLFLPWQVIHELDHLKDKGKLSIQSLARRAIDYLHGNFSSKHPRVRGQKLTEATLYPHSCPDDKILQSCIQLKDQGHDVILLSNDKNLLNKALISQVSAFSKDELSNQLNKNPSSYVSDRVVSNNPVEMTGNMFEKENIKSASQNDAIYCEMKAIIKDTLGTVVSLGMEEEYKHLWRKRTIIPPPWEADEVLHCLSSHWLSVCGDFTPDIVKSSVEQLKRFLKMNQYSVSDSDLKESLKHTKTVFESVPVKYIKTTSLGIQNIEALLKRMDKSNTPLAPDEPGCDPNDSTVLACFEDAHNAAQRLCSSSSIDPDWRQKAVFMLEAIRTLINLLTL</sequence>
<dbReference type="SUPFAM" id="SSF51045">
    <property type="entry name" value="WW domain"/>
    <property type="match status" value="1"/>
</dbReference>
<dbReference type="EMBL" id="JAPTSV010000008">
    <property type="protein sequence ID" value="KAJ1524899.1"/>
    <property type="molecule type" value="Genomic_DNA"/>
</dbReference>
<dbReference type="PANTHER" id="PTHR16161">
    <property type="entry name" value="TRANSCRIPTIONAL PROTEIN SWT1"/>
    <property type="match status" value="1"/>
</dbReference>
<dbReference type="InterPro" id="IPR001202">
    <property type="entry name" value="WW_dom"/>
</dbReference>
<feature type="compositionally biased region" description="Polar residues" evidence="1">
    <location>
        <begin position="102"/>
        <end position="114"/>
    </location>
</feature>
<gene>
    <name evidence="3" type="ORF">ONE63_009759</name>
</gene>
<dbReference type="PANTHER" id="PTHR16161:SF0">
    <property type="entry name" value="TRANSCRIPTIONAL PROTEIN SWT1"/>
    <property type="match status" value="1"/>
</dbReference>
<feature type="region of interest" description="Disordered" evidence="1">
    <location>
        <begin position="41"/>
        <end position="133"/>
    </location>
</feature>
<dbReference type="InterPro" id="IPR036020">
    <property type="entry name" value="WW_dom_sf"/>
</dbReference>
<dbReference type="PROSITE" id="PS01159">
    <property type="entry name" value="WW_DOMAIN_1"/>
    <property type="match status" value="1"/>
</dbReference>
<keyword evidence="4" id="KW-1185">Reference proteome</keyword>
<evidence type="ECO:0000256" key="1">
    <source>
        <dbReference type="SAM" id="MobiDB-lite"/>
    </source>
</evidence>
<dbReference type="SMART" id="SM00456">
    <property type="entry name" value="WW"/>
    <property type="match status" value="1"/>
</dbReference>
<name>A0AAV7XJ76_9NEOP</name>
<comment type="caution">
    <text evidence="3">The sequence shown here is derived from an EMBL/GenBank/DDBJ whole genome shotgun (WGS) entry which is preliminary data.</text>
</comment>
<feature type="region of interest" description="Disordered" evidence="1">
    <location>
        <begin position="290"/>
        <end position="310"/>
    </location>
</feature>
<dbReference type="InterPro" id="IPR002716">
    <property type="entry name" value="PIN_dom"/>
</dbReference>
<proteinExistence type="predicted"/>
<feature type="compositionally biased region" description="Basic and acidic residues" evidence="1">
    <location>
        <begin position="78"/>
        <end position="101"/>
    </location>
</feature>
<dbReference type="Gene3D" id="3.40.50.1010">
    <property type="entry name" value="5'-nuclease"/>
    <property type="match status" value="1"/>
</dbReference>
<feature type="compositionally biased region" description="Basic and acidic residues" evidence="1">
    <location>
        <begin position="294"/>
        <end position="310"/>
    </location>
</feature>
<dbReference type="InterPro" id="IPR052626">
    <property type="entry name" value="SWT1_Regulator"/>
</dbReference>
<evidence type="ECO:0000259" key="2">
    <source>
        <dbReference type="PROSITE" id="PS50020"/>
    </source>
</evidence>
<reference evidence="3" key="1">
    <citation type="submission" date="2022-12" db="EMBL/GenBank/DDBJ databases">
        <title>Chromosome-level genome assembly of the bean flower thrips Megalurothrips usitatus.</title>
        <authorList>
            <person name="Ma L."/>
            <person name="Liu Q."/>
            <person name="Li H."/>
            <person name="Cai W."/>
        </authorList>
    </citation>
    <scope>NUCLEOTIDE SEQUENCE</scope>
    <source>
        <strain evidence="3">Cailab_2022a</strain>
    </source>
</reference>
<accession>A0AAV7XJ76</accession>
<dbReference type="InterPro" id="IPR029060">
    <property type="entry name" value="PIN-like_dom_sf"/>
</dbReference>
<feature type="domain" description="WW" evidence="2">
    <location>
        <begin position="11"/>
        <end position="46"/>
    </location>
</feature>
<organism evidence="3 4">
    <name type="scientific">Megalurothrips usitatus</name>
    <name type="common">bean blossom thrips</name>
    <dbReference type="NCBI Taxonomy" id="439358"/>
    <lineage>
        <taxon>Eukaryota</taxon>
        <taxon>Metazoa</taxon>
        <taxon>Ecdysozoa</taxon>
        <taxon>Arthropoda</taxon>
        <taxon>Hexapoda</taxon>
        <taxon>Insecta</taxon>
        <taxon>Pterygota</taxon>
        <taxon>Neoptera</taxon>
        <taxon>Paraneoptera</taxon>
        <taxon>Thysanoptera</taxon>
        <taxon>Terebrantia</taxon>
        <taxon>Thripoidea</taxon>
        <taxon>Thripidae</taxon>
        <taxon>Megalurothrips</taxon>
    </lineage>
</organism>
<dbReference type="Proteomes" id="UP001075354">
    <property type="component" value="Chromosome 8"/>
</dbReference>
<dbReference type="CDD" id="cd00201">
    <property type="entry name" value="WW"/>
    <property type="match status" value="1"/>
</dbReference>
<dbReference type="AlphaFoldDB" id="A0AAV7XJ76"/>
<dbReference type="PROSITE" id="PS50020">
    <property type="entry name" value="WW_DOMAIN_2"/>
    <property type="match status" value="1"/>
</dbReference>
<protein>
    <recommendedName>
        <fullName evidence="2">WW domain-containing protein</fullName>
    </recommendedName>
</protein>
<dbReference type="SMART" id="SM00670">
    <property type="entry name" value="PINc"/>
    <property type="match status" value="1"/>
</dbReference>
<dbReference type="SUPFAM" id="SSF88723">
    <property type="entry name" value="PIN domain-like"/>
    <property type="match status" value="1"/>
</dbReference>
<dbReference type="Gene3D" id="2.20.70.10">
    <property type="match status" value="1"/>
</dbReference>
<evidence type="ECO:0000313" key="4">
    <source>
        <dbReference type="Proteomes" id="UP001075354"/>
    </source>
</evidence>
<dbReference type="GO" id="GO:0005634">
    <property type="term" value="C:nucleus"/>
    <property type="evidence" value="ECO:0007669"/>
    <property type="project" value="TreeGrafter"/>
</dbReference>
<dbReference type="Pfam" id="PF13638">
    <property type="entry name" value="PIN_4"/>
    <property type="match status" value="1"/>
</dbReference>
<evidence type="ECO:0000313" key="3">
    <source>
        <dbReference type="EMBL" id="KAJ1524899.1"/>
    </source>
</evidence>
<dbReference type="CDD" id="cd18727">
    <property type="entry name" value="PIN_Swt1-like"/>
    <property type="match status" value="1"/>
</dbReference>